<reference evidence="2 3" key="1">
    <citation type="submission" date="2021-02" db="EMBL/GenBank/DDBJ databases">
        <title>De Novo genome assembly of isolated myxobacteria.</title>
        <authorList>
            <person name="Stevens D.C."/>
        </authorList>
    </citation>
    <scope>NUCLEOTIDE SEQUENCE [LARGE SCALE GENOMIC DNA]</scope>
    <source>
        <strain evidence="3">SCPEA02</strain>
    </source>
</reference>
<dbReference type="EMBL" id="CP071090">
    <property type="protein sequence ID" value="QSQ27593.1"/>
    <property type="molecule type" value="Genomic_DNA"/>
</dbReference>
<proteinExistence type="predicted"/>
<feature type="region of interest" description="Disordered" evidence="1">
    <location>
        <begin position="240"/>
        <end position="272"/>
    </location>
</feature>
<dbReference type="RefSeq" id="WP_206729113.1">
    <property type="nucleotide sequence ID" value="NZ_CP071090.1"/>
</dbReference>
<name>A0ABX7PAP2_9BACT</name>
<evidence type="ECO:0000313" key="2">
    <source>
        <dbReference type="EMBL" id="QSQ27593.1"/>
    </source>
</evidence>
<sequence>MAAGLGSDSPDARPEPAARGRGSPTSVIARSLDLEALPAPRNAPASPMLTSDPLAQGARRGEEKASPVANGLDAEAPREGRVSPEPESLTTRAPLPKREDVTARAPVPKEVAPRSPADVPRSATPVLNQGVVPSSSRDSASPFSEVHEPAAFEAAPTATSVEAIAPVRGAAPVPERARSAVQVKATSASDESDGRPAASPRGPSVPVQAERVVSSPLPTAPESAPTQVVQVTIGRIEVRAATPPAPARPAPARQSSALSLDEYLRRRNGGGR</sequence>
<gene>
    <name evidence="2" type="ORF">JY651_22935</name>
</gene>
<feature type="compositionally biased region" description="Low complexity" evidence="1">
    <location>
        <begin position="134"/>
        <end position="144"/>
    </location>
</feature>
<accession>A0ABX7PAP2</accession>
<keyword evidence="3" id="KW-1185">Reference proteome</keyword>
<evidence type="ECO:0000313" key="3">
    <source>
        <dbReference type="Proteomes" id="UP000662747"/>
    </source>
</evidence>
<organism evidence="2 3">
    <name type="scientific">Pyxidicoccus parkwayensis</name>
    <dbReference type="NCBI Taxonomy" id="2813578"/>
    <lineage>
        <taxon>Bacteria</taxon>
        <taxon>Pseudomonadati</taxon>
        <taxon>Myxococcota</taxon>
        <taxon>Myxococcia</taxon>
        <taxon>Myxococcales</taxon>
        <taxon>Cystobacterineae</taxon>
        <taxon>Myxococcaceae</taxon>
        <taxon>Pyxidicoccus</taxon>
    </lineage>
</organism>
<dbReference type="Proteomes" id="UP000662747">
    <property type="component" value="Chromosome"/>
</dbReference>
<feature type="region of interest" description="Disordered" evidence="1">
    <location>
        <begin position="1"/>
        <end position="226"/>
    </location>
</feature>
<protein>
    <submittedName>
        <fullName evidence="2">Uncharacterized protein</fullName>
    </submittedName>
</protein>
<evidence type="ECO:0000256" key="1">
    <source>
        <dbReference type="SAM" id="MobiDB-lite"/>
    </source>
</evidence>
<feature type="compositionally biased region" description="Basic and acidic residues" evidence="1">
    <location>
        <begin position="75"/>
        <end position="84"/>
    </location>
</feature>